<dbReference type="Proteomes" id="UP000887540">
    <property type="component" value="Unplaced"/>
</dbReference>
<dbReference type="AlphaFoldDB" id="A0A914DSW1"/>
<dbReference type="GO" id="GO:0051536">
    <property type="term" value="F:iron-sulfur cluster binding"/>
    <property type="evidence" value="ECO:0007669"/>
    <property type="project" value="UniProtKB-KW"/>
</dbReference>
<reference evidence="6" key="1">
    <citation type="submission" date="2022-11" db="UniProtKB">
        <authorList>
            <consortium name="WormBaseParasite"/>
        </authorList>
    </citation>
    <scope>IDENTIFICATION</scope>
</reference>
<keyword evidence="2" id="KW-0560">Oxidoreductase</keyword>
<dbReference type="WBParaSite" id="ACRNAN_scaffold3936.g10103.t1">
    <property type="protein sequence ID" value="ACRNAN_scaffold3936.g10103.t1"/>
    <property type="gene ID" value="ACRNAN_scaffold3936.g10103"/>
</dbReference>
<proteinExistence type="predicted"/>
<evidence type="ECO:0000256" key="2">
    <source>
        <dbReference type="ARBA" id="ARBA00023002"/>
    </source>
</evidence>
<name>A0A914DSW1_9BILA</name>
<dbReference type="GO" id="GO:0016491">
    <property type="term" value="F:oxidoreductase activity"/>
    <property type="evidence" value="ECO:0007669"/>
    <property type="project" value="UniProtKB-KW"/>
</dbReference>
<dbReference type="Pfam" id="PF12831">
    <property type="entry name" value="FAD_oxidored"/>
    <property type="match status" value="1"/>
</dbReference>
<evidence type="ECO:0000256" key="3">
    <source>
        <dbReference type="ARBA" id="ARBA00023004"/>
    </source>
</evidence>
<keyword evidence="4" id="KW-0411">Iron-sulfur</keyword>
<evidence type="ECO:0000313" key="6">
    <source>
        <dbReference type="WBParaSite" id="ACRNAN_scaffold3936.g10103.t1"/>
    </source>
</evidence>
<organism evidence="5 6">
    <name type="scientific">Acrobeloides nanus</name>
    <dbReference type="NCBI Taxonomy" id="290746"/>
    <lineage>
        <taxon>Eukaryota</taxon>
        <taxon>Metazoa</taxon>
        <taxon>Ecdysozoa</taxon>
        <taxon>Nematoda</taxon>
        <taxon>Chromadorea</taxon>
        <taxon>Rhabditida</taxon>
        <taxon>Tylenchina</taxon>
        <taxon>Cephalobomorpha</taxon>
        <taxon>Cephaloboidea</taxon>
        <taxon>Cephalobidae</taxon>
        <taxon>Acrobeloides</taxon>
    </lineage>
</organism>
<dbReference type="PANTHER" id="PTHR43498:SF1">
    <property type="entry name" value="COB--COM HETERODISULFIDE REDUCTASE IRON-SULFUR SUBUNIT A"/>
    <property type="match status" value="1"/>
</dbReference>
<evidence type="ECO:0000256" key="4">
    <source>
        <dbReference type="ARBA" id="ARBA00023014"/>
    </source>
</evidence>
<keyword evidence="3" id="KW-0408">Iron</keyword>
<evidence type="ECO:0000313" key="5">
    <source>
        <dbReference type="Proteomes" id="UP000887540"/>
    </source>
</evidence>
<keyword evidence="1" id="KW-0479">Metal-binding</keyword>
<accession>A0A914DSW1</accession>
<dbReference type="GO" id="GO:0046872">
    <property type="term" value="F:metal ion binding"/>
    <property type="evidence" value="ECO:0007669"/>
    <property type="project" value="UniProtKB-KW"/>
</dbReference>
<protein>
    <submittedName>
        <fullName evidence="6">FAD dependent oxidoreductase</fullName>
    </submittedName>
</protein>
<sequence length="420" mass="47479">MVSESRVDIFYNSRLKEQNGVMKQGGKIVSISTENNVTFEAKIFIDATYEGDLMAFSGVSYIVGREGQSQYGESRAGIQKGIEYKSTLLCSYGPVSPSYDNGTLLPNVMPQAPGIVGSADNRTQSYNFRLSVTNNTNNQVPWPKPTNYDPDRYMMLYRSTLDAIKAMSAAGAASMYFPKWQQIPNSKNDLNNYDTDYVGGNFDYPDGTYAQRSSIWQAHIDYVQGVLYFLANDPRLPSDYHTVMNKWGLSKDEFVDNNNWPYELYVREARRMVGDFVLTQNDVIGNVTQRQKPDSIGLGSYGLDTHPVILYADNGTLKFEGEVSNETEREHLWKREPYQIPYRILLPKRTEVTNLLVTVCVSSSHVAYADLRMEPQYMIMGQAAGTAAAFAIFNNQAVHDVDVTALMNRLTEQRAYLQMY</sequence>
<keyword evidence="5" id="KW-1185">Reference proteome</keyword>
<dbReference type="InterPro" id="IPR039650">
    <property type="entry name" value="HdrA-like"/>
</dbReference>
<evidence type="ECO:0000256" key="1">
    <source>
        <dbReference type="ARBA" id="ARBA00022723"/>
    </source>
</evidence>
<dbReference type="PANTHER" id="PTHR43498">
    <property type="entry name" value="FERREDOXIN:COB-COM HETERODISULFIDE REDUCTASE SUBUNIT A"/>
    <property type="match status" value="1"/>
</dbReference>